<dbReference type="GO" id="GO:0005524">
    <property type="term" value="F:ATP binding"/>
    <property type="evidence" value="ECO:0007669"/>
    <property type="project" value="UniProtKB-KW"/>
</dbReference>
<accession>A0A317CR32</accession>
<evidence type="ECO:0000256" key="2">
    <source>
        <dbReference type="ARBA" id="ARBA00022679"/>
    </source>
</evidence>
<dbReference type="EMBL" id="QGKR01000364">
    <property type="protein sequence ID" value="PWR04807.1"/>
    <property type="molecule type" value="Genomic_DNA"/>
</dbReference>
<organism evidence="10 11">
    <name type="scientific">Micromonospora acroterricola</name>
    <dbReference type="NCBI Taxonomy" id="2202421"/>
    <lineage>
        <taxon>Bacteria</taxon>
        <taxon>Bacillati</taxon>
        <taxon>Actinomycetota</taxon>
        <taxon>Actinomycetes</taxon>
        <taxon>Micromonosporales</taxon>
        <taxon>Micromonosporaceae</taxon>
        <taxon>Micromonospora</taxon>
    </lineage>
</organism>
<evidence type="ECO:0000256" key="7">
    <source>
        <dbReference type="ARBA" id="ARBA00023308"/>
    </source>
</evidence>
<keyword evidence="6" id="KW-1015">Disulfide bond</keyword>
<protein>
    <submittedName>
        <fullName evidence="10">Rhamnulokinase</fullName>
    </submittedName>
</protein>
<keyword evidence="4 10" id="KW-0418">Kinase</keyword>
<keyword evidence="3" id="KW-0547">Nucleotide-binding</keyword>
<feature type="domain" description="Carbohydrate kinase FGGY C-terminal" evidence="9">
    <location>
        <begin position="229"/>
        <end position="416"/>
    </location>
</feature>
<dbReference type="GO" id="GO:0006071">
    <property type="term" value="P:glycerol metabolic process"/>
    <property type="evidence" value="ECO:0007669"/>
    <property type="project" value="TreeGrafter"/>
</dbReference>
<evidence type="ECO:0000256" key="1">
    <source>
        <dbReference type="ARBA" id="ARBA00009156"/>
    </source>
</evidence>
<keyword evidence="7" id="KW-0684">Rhamnose metabolism</keyword>
<evidence type="ECO:0000256" key="4">
    <source>
        <dbReference type="ARBA" id="ARBA00022777"/>
    </source>
</evidence>
<comment type="similarity">
    <text evidence="1">Belongs to the FGGY kinase family.</text>
</comment>
<dbReference type="GO" id="GO:0008993">
    <property type="term" value="F:rhamnulokinase activity"/>
    <property type="evidence" value="ECO:0007669"/>
    <property type="project" value="InterPro"/>
</dbReference>
<evidence type="ECO:0000256" key="5">
    <source>
        <dbReference type="ARBA" id="ARBA00022840"/>
    </source>
</evidence>
<dbReference type="InterPro" id="IPR018485">
    <property type="entry name" value="FGGY_C"/>
</dbReference>
<dbReference type="Proteomes" id="UP000245410">
    <property type="component" value="Unassembled WGS sequence"/>
</dbReference>
<feature type="domain" description="Carbohydrate kinase FGGY N-terminal" evidence="8">
    <location>
        <begin position="50"/>
        <end position="220"/>
    </location>
</feature>
<dbReference type="InterPro" id="IPR018484">
    <property type="entry name" value="FGGY_N"/>
</dbReference>
<dbReference type="PANTHER" id="PTHR10196:SF93">
    <property type="entry name" value="L-RHAMNULOKINASE"/>
    <property type="match status" value="1"/>
</dbReference>
<dbReference type="GO" id="GO:0004370">
    <property type="term" value="F:glycerol kinase activity"/>
    <property type="evidence" value="ECO:0007669"/>
    <property type="project" value="TreeGrafter"/>
</dbReference>
<dbReference type="Pfam" id="PF02782">
    <property type="entry name" value="FGGY_C"/>
    <property type="match status" value="1"/>
</dbReference>
<evidence type="ECO:0000259" key="9">
    <source>
        <dbReference type="Pfam" id="PF02782"/>
    </source>
</evidence>
<evidence type="ECO:0000256" key="6">
    <source>
        <dbReference type="ARBA" id="ARBA00023157"/>
    </source>
</evidence>
<name>A0A317CR32_9ACTN</name>
<dbReference type="GO" id="GO:0005829">
    <property type="term" value="C:cytosol"/>
    <property type="evidence" value="ECO:0007669"/>
    <property type="project" value="TreeGrafter"/>
</dbReference>
<dbReference type="OrthoDB" id="9761504at2"/>
<dbReference type="InterPro" id="IPR043129">
    <property type="entry name" value="ATPase_NBD"/>
</dbReference>
<dbReference type="CDD" id="cd07771">
    <property type="entry name" value="ASKHA_NBD_FGGY_RhaB-like"/>
    <property type="match status" value="1"/>
</dbReference>
<sequence length="460" mass="49267">MVARVEPGRLELEEAHRFRNDPVRVAGTLHWDVLALYRGVLDGLRAAGPVASIGIDTWAVDYGLLDATGALLGNPVHYRDGRTDGVGDQVAKQLGQERLYATTGLQHLPFNTLYQLVAAAGTPQLDMAHHLLLIPDLIAYWLTGEIGAEITNASTTQVYDLRRRAWATDLMVEAGIRSELFPPLREPGTRIGPVLPALGLPGAPTVVAVGSHDTASAVVGVPAAGEHFAYISCGTWSLVGVELDAPVLSEPSRRANFTNESGVDGTIRYLRNVMGLWPLQESLRAWGATDLPDLLRQAAGEPAFRSVVDLDDPTFLRPGDMPARIADTCRRTGEPVPTTPAATVRCILDSLALAHRRAVQQAQLLAGRHVDAVHVVGGGARNDLLCQLTADACGLPVLAGPVEATALGNVLVQARALGILGGDLPALRAVLRQTHQIVRYEPRATETAWRAAARRLGWED</sequence>
<proteinExistence type="inferred from homology"/>
<dbReference type="InterPro" id="IPR013449">
    <property type="entry name" value="Rhamnulokinase"/>
</dbReference>
<dbReference type="Gene3D" id="3.30.420.40">
    <property type="match status" value="2"/>
</dbReference>
<keyword evidence="2" id="KW-0808">Transferase</keyword>
<dbReference type="PANTHER" id="PTHR10196">
    <property type="entry name" value="SUGAR KINASE"/>
    <property type="match status" value="1"/>
</dbReference>
<comment type="caution">
    <text evidence="10">The sequence shown here is derived from an EMBL/GenBank/DDBJ whole genome shotgun (WGS) entry which is preliminary data.</text>
</comment>
<evidence type="ECO:0000313" key="11">
    <source>
        <dbReference type="Proteomes" id="UP000245410"/>
    </source>
</evidence>
<gene>
    <name evidence="10" type="ORF">DKT68_30515</name>
</gene>
<keyword evidence="11" id="KW-1185">Reference proteome</keyword>
<evidence type="ECO:0000259" key="8">
    <source>
        <dbReference type="Pfam" id="PF00370"/>
    </source>
</evidence>
<dbReference type="GO" id="GO:0019301">
    <property type="term" value="P:rhamnose catabolic process"/>
    <property type="evidence" value="ECO:0007669"/>
    <property type="project" value="InterPro"/>
</dbReference>
<evidence type="ECO:0000313" key="10">
    <source>
        <dbReference type="EMBL" id="PWR04807.1"/>
    </source>
</evidence>
<reference evidence="10 11" key="1">
    <citation type="submission" date="2018-05" db="EMBL/GenBank/DDBJ databases">
        <title>Micromonospora atacamensis sp. nov., a novel actinobacteria isolated from high altitude Atacama Desert soil.</title>
        <authorList>
            <person name="Carro L."/>
            <person name="Golinska P."/>
            <person name="Klenk H.-P."/>
            <person name="Goodfellow M."/>
        </authorList>
    </citation>
    <scope>NUCLEOTIDE SEQUENCE [LARGE SCALE GENOMIC DNA]</scope>
    <source>
        <strain evidence="10 11">5R2A7</strain>
    </source>
</reference>
<keyword evidence="5" id="KW-0067">ATP-binding</keyword>
<evidence type="ECO:0000256" key="3">
    <source>
        <dbReference type="ARBA" id="ARBA00022741"/>
    </source>
</evidence>
<dbReference type="AlphaFoldDB" id="A0A317CR32"/>
<dbReference type="Pfam" id="PF00370">
    <property type="entry name" value="FGGY_N"/>
    <property type="match status" value="1"/>
</dbReference>
<dbReference type="SUPFAM" id="SSF53067">
    <property type="entry name" value="Actin-like ATPase domain"/>
    <property type="match status" value="2"/>
</dbReference>